<dbReference type="EMBL" id="CADEAL010001309">
    <property type="protein sequence ID" value="CAB1431120.1"/>
    <property type="molecule type" value="Genomic_DNA"/>
</dbReference>
<protein>
    <submittedName>
        <fullName evidence="2">Uncharacterized protein</fullName>
    </submittedName>
</protein>
<evidence type="ECO:0000313" key="2">
    <source>
        <dbReference type="EMBL" id="CAB1431120.1"/>
    </source>
</evidence>
<keyword evidence="3" id="KW-1185">Reference proteome</keyword>
<evidence type="ECO:0000256" key="1">
    <source>
        <dbReference type="SAM" id="MobiDB-lite"/>
    </source>
</evidence>
<dbReference type="AlphaFoldDB" id="A0A9N7UGQ3"/>
<reference evidence="2" key="1">
    <citation type="submission" date="2020-03" db="EMBL/GenBank/DDBJ databases">
        <authorList>
            <person name="Weist P."/>
        </authorList>
    </citation>
    <scope>NUCLEOTIDE SEQUENCE</scope>
</reference>
<sequence length="152" mass="16053">MAPEGCVMDVQLAICYSAAARARKPPRNHTGRTAFPKCQGPGQRSLPPGAPHPSQTLSFRWSQWGSKKTSLTGVTNPCGAFVGLQNEITRVEANHSMAHSSAKDHYSSLSGAKSSGYSTALQTGSPLPDHVTVGLSTGPEETHWHSTAGVML</sequence>
<feature type="region of interest" description="Disordered" evidence="1">
    <location>
        <begin position="106"/>
        <end position="152"/>
    </location>
</feature>
<dbReference type="Proteomes" id="UP001153269">
    <property type="component" value="Unassembled WGS sequence"/>
</dbReference>
<organism evidence="2 3">
    <name type="scientific">Pleuronectes platessa</name>
    <name type="common">European plaice</name>
    <dbReference type="NCBI Taxonomy" id="8262"/>
    <lineage>
        <taxon>Eukaryota</taxon>
        <taxon>Metazoa</taxon>
        <taxon>Chordata</taxon>
        <taxon>Craniata</taxon>
        <taxon>Vertebrata</taxon>
        <taxon>Euteleostomi</taxon>
        <taxon>Actinopterygii</taxon>
        <taxon>Neopterygii</taxon>
        <taxon>Teleostei</taxon>
        <taxon>Neoteleostei</taxon>
        <taxon>Acanthomorphata</taxon>
        <taxon>Carangaria</taxon>
        <taxon>Pleuronectiformes</taxon>
        <taxon>Pleuronectoidei</taxon>
        <taxon>Pleuronectidae</taxon>
        <taxon>Pleuronectes</taxon>
    </lineage>
</organism>
<proteinExistence type="predicted"/>
<evidence type="ECO:0000313" key="3">
    <source>
        <dbReference type="Proteomes" id="UP001153269"/>
    </source>
</evidence>
<comment type="caution">
    <text evidence="2">The sequence shown here is derived from an EMBL/GenBank/DDBJ whole genome shotgun (WGS) entry which is preliminary data.</text>
</comment>
<name>A0A9N7UGQ3_PLEPL</name>
<accession>A0A9N7UGQ3</accession>
<feature type="region of interest" description="Disordered" evidence="1">
    <location>
        <begin position="22"/>
        <end position="57"/>
    </location>
</feature>
<gene>
    <name evidence="2" type="ORF">PLEPLA_LOCUS19119</name>
</gene>
<feature type="compositionally biased region" description="Low complexity" evidence="1">
    <location>
        <begin position="107"/>
        <end position="118"/>
    </location>
</feature>